<dbReference type="CDD" id="cd08901">
    <property type="entry name" value="SRPBCC_CalC_Aha1-like_8"/>
    <property type="match status" value="1"/>
</dbReference>
<reference evidence="3 4" key="1">
    <citation type="submission" date="2020-02" db="EMBL/GenBank/DDBJ databases">
        <title>Genome sequence of the type strain CGMCC 1.15528 of Mesorhizobium zhangyense.</title>
        <authorList>
            <person name="Gao J."/>
            <person name="Sun J."/>
        </authorList>
    </citation>
    <scope>NUCLEOTIDE SEQUENCE [LARGE SCALE GENOMIC DNA]</scope>
    <source>
        <strain evidence="3 4">CGMCC 1.15528</strain>
    </source>
</reference>
<dbReference type="SUPFAM" id="SSF55961">
    <property type="entry name" value="Bet v1-like"/>
    <property type="match status" value="1"/>
</dbReference>
<evidence type="ECO:0000259" key="2">
    <source>
        <dbReference type="Pfam" id="PF08327"/>
    </source>
</evidence>
<dbReference type="InterPro" id="IPR013538">
    <property type="entry name" value="ASHA1/2-like_C"/>
</dbReference>
<feature type="domain" description="Activator of Hsp90 ATPase homologue 1/2-like C-terminal" evidence="2">
    <location>
        <begin position="14"/>
        <end position="148"/>
    </location>
</feature>
<dbReference type="EMBL" id="JAAKZG010000011">
    <property type="protein sequence ID" value="NGN43708.1"/>
    <property type="molecule type" value="Genomic_DNA"/>
</dbReference>
<evidence type="ECO:0000313" key="4">
    <source>
        <dbReference type="Proteomes" id="UP000481252"/>
    </source>
</evidence>
<dbReference type="RefSeq" id="WP_165120133.1">
    <property type="nucleotide sequence ID" value="NZ_JAAKZG010000011.1"/>
</dbReference>
<comment type="similarity">
    <text evidence="1">Belongs to the AHA1 family.</text>
</comment>
<sequence length="160" mass="17666">MELKFNVSARVSKPVAQVFEAVVDSAQLSRYFTTGGAKGRLETGATVSWDFHDFPGAFPVHVVEVEKDKKIVLQWEANEGAPSDGEAAITASAGYMTTVTMTFEPLEGNRTLVSITEEGWRETPTGLKASYGNCQGWSQMLCALKIWLEHDINLREGMYK</sequence>
<keyword evidence="4" id="KW-1185">Reference proteome</keyword>
<dbReference type="Proteomes" id="UP000481252">
    <property type="component" value="Unassembled WGS sequence"/>
</dbReference>
<dbReference type="Gene3D" id="3.30.530.20">
    <property type="match status" value="1"/>
</dbReference>
<accession>A0A7C9VGC0</accession>
<evidence type="ECO:0000313" key="3">
    <source>
        <dbReference type="EMBL" id="NGN43708.1"/>
    </source>
</evidence>
<organism evidence="3 4">
    <name type="scientific">Mesorhizobium zhangyense</name>
    <dbReference type="NCBI Taxonomy" id="1776730"/>
    <lineage>
        <taxon>Bacteria</taxon>
        <taxon>Pseudomonadati</taxon>
        <taxon>Pseudomonadota</taxon>
        <taxon>Alphaproteobacteria</taxon>
        <taxon>Hyphomicrobiales</taxon>
        <taxon>Phyllobacteriaceae</taxon>
        <taxon>Mesorhizobium</taxon>
    </lineage>
</organism>
<evidence type="ECO:0000256" key="1">
    <source>
        <dbReference type="ARBA" id="ARBA00006817"/>
    </source>
</evidence>
<dbReference type="Pfam" id="PF08327">
    <property type="entry name" value="AHSA1"/>
    <property type="match status" value="1"/>
</dbReference>
<name>A0A7C9VGC0_9HYPH</name>
<protein>
    <submittedName>
        <fullName evidence="3">ATPase</fullName>
    </submittedName>
</protein>
<dbReference type="AlphaFoldDB" id="A0A7C9VGC0"/>
<proteinExistence type="inferred from homology"/>
<gene>
    <name evidence="3" type="ORF">G6N74_21840</name>
</gene>
<comment type="caution">
    <text evidence="3">The sequence shown here is derived from an EMBL/GenBank/DDBJ whole genome shotgun (WGS) entry which is preliminary data.</text>
</comment>
<dbReference type="InterPro" id="IPR023393">
    <property type="entry name" value="START-like_dom_sf"/>
</dbReference>